<keyword evidence="1" id="KW-0479">Metal-binding</keyword>
<evidence type="ECO:0000256" key="2">
    <source>
        <dbReference type="ARBA" id="ARBA00022771"/>
    </source>
</evidence>
<keyword evidence="9" id="KW-1185">Reference proteome</keyword>
<feature type="region of interest" description="Disordered" evidence="6">
    <location>
        <begin position="1"/>
        <end position="26"/>
    </location>
</feature>
<dbReference type="EMBL" id="JAWDGP010003789">
    <property type="protein sequence ID" value="KAK3770731.1"/>
    <property type="molecule type" value="Genomic_DNA"/>
</dbReference>
<evidence type="ECO:0000313" key="8">
    <source>
        <dbReference type="EMBL" id="KAK3770731.1"/>
    </source>
</evidence>
<evidence type="ECO:0000256" key="5">
    <source>
        <dbReference type="SAM" id="Coils"/>
    </source>
</evidence>
<dbReference type="Gene3D" id="1.20.5.990">
    <property type="entry name" value="Nemo cc2-lz domain - 1d5 darpin complex"/>
    <property type="match status" value="1"/>
</dbReference>
<dbReference type="InterPro" id="IPR001876">
    <property type="entry name" value="Znf_RanBP2"/>
</dbReference>
<dbReference type="SMART" id="SM00547">
    <property type="entry name" value="ZnF_RBZ"/>
    <property type="match status" value="1"/>
</dbReference>
<keyword evidence="3" id="KW-0862">Zinc</keyword>
<dbReference type="SUPFAM" id="SSF90209">
    <property type="entry name" value="Ran binding protein zinc finger-like"/>
    <property type="match status" value="1"/>
</dbReference>
<dbReference type="Gene3D" id="2.30.30.380">
    <property type="entry name" value="Zn-finger domain of Sec23/24"/>
    <property type="match status" value="1"/>
</dbReference>
<sequence>MDLQKLPHSGNESLILSKPSNNDTTQKAYSIHWPSDEQPQLASQAEDMASLLLSNSSGYAISERLQRFAKDVANLEDRASKYQAIIQRLQVQLQQLSETSNGQLIAQLREQVRNLKEEIETLQTNAQKHKLQASQISGEMEHGWVTVSNPSNPNPMENNTETMSMMLYPDSPLMKRIDELQNTNAKLFQANKDWHTKWEQLRQSKHNEKEELASRLKAAEEEIKKLRAEIVSLENKAKDKKEKEGNSRYKEKDTQIGLLKEQMTVFLQDFDKEKKEKKLFQERLVQKENEIERLKIELQQRVKSLQTEVRSKEDKIKANNRDLNRLQFRVAELLDEVKKEKRRANSERSAEAMALQPYIAQQAGAPPSAGKASLVYPSSSGAHLAKLYGSQFGIGHRQGPEEFPGAWTCPDCTYINYPDRTVCDICGFKKLFEDQTGFSDIGELHSRGSSPSRFGLNVPDSFNEVEVD</sequence>
<evidence type="ECO:0000259" key="7">
    <source>
        <dbReference type="PROSITE" id="PS50199"/>
    </source>
</evidence>
<gene>
    <name evidence="8" type="ORF">RRG08_011776</name>
</gene>
<dbReference type="AlphaFoldDB" id="A0AAE1DHG7"/>
<evidence type="ECO:0000313" key="9">
    <source>
        <dbReference type="Proteomes" id="UP001283361"/>
    </source>
</evidence>
<proteinExistence type="predicted"/>
<reference evidence="8" key="1">
    <citation type="journal article" date="2023" name="G3 (Bethesda)">
        <title>A reference genome for the long-term kleptoplast-retaining sea slug Elysia crispata morphotype clarki.</title>
        <authorList>
            <person name="Eastman K.E."/>
            <person name="Pendleton A.L."/>
            <person name="Shaikh M.A."/>
            <person name="Suttiyut T."/>
            <person name="Ogas R."/>
            <person name="Tomko P."/>
            <person name="Gavelis G."/>
            <person name="Widhalm J.R."/>
            <person name="Wisecaver J.H."/>
        </authorList>
    </citation>
    <scope>NUCLEOTIDE SEQUENCE</scope>
    <source>
        <strain evidence="8">ECLA1</strain>
    </source>
</reference>
<dbReference type="GO" id="GO:0008270">
    <property type="term" value="F:zinc ion binding"/>
    <property type="evidence" value="ECO:0007669"/>
    <property type="project" value="UniProtKB-KW"/>
</dbReference>
<keyword evidence="5" id="KW-0175">Coiled coil</keyword>
<evidence type="ECO:0000256" key="4">
    <source>
        <dbReference type="PROSITE-ProRule" id="PRU00322"/>
    </source>
</evidence>
<feature type="coiled-coil region" evidence="5">
    <location>
        <begin position="202"/>
        <end position="243"/>
    </location>
</feature>
<dbReference type="PROSITE" id="PS50199">
    <property type="entry name" value="ZF_RANBP2_2"/>
    <property type="match status" value="1"/>
</dbReference>
<dbReference type="InterPro" id="IPR036443">
    <property type="entry name" value="Znf_RanBP2_sf"/>
</dbReference>
<name>A0AAE1DHG7_9GAST</name>
<evidence type="ECO:0000256" key="6">
    <source>
        <dbReference type="SAM" id="MobiDB-lite"/>
    </source>
</evidence>
<comment type="caution">
    <text evidence="8">The sequence shown here is derived from an EMBL/GenBank/DDBJ whole genome shotgun (WGS) entry which is preliminary data.</text>
</comment>
<organism evidence="8 9">
    <name type="scientific">Elysia crispata</name>
    <name type="common">lettuce slug</name>
    <dbReference type="NCBI Taxonomy" id="231223"/>
    <lineage>
        <taxon>Eukaryota</taxon>
        <taxon>Metazoa</taxon>
        <taxon>Spiralia</taxon>
        <taxon>Lophotrochozoa</taxon>
        <taxon>Mollusca</taxon>
        <taxon>Gastropoda</taxon>
        <taxon>Heterobranchia</taxon>
        <taxon>Euthyneura</taxon>
        <taxon>Panpulmonata</taxon>
        <taxon>Sacoglossa</taxon>
        <taxon>Placobranchoidea</taxon>
        <taxon>Plakobranchidae</taxon>
        <taxon>Elysia</taxon>
    </lineage>
</organism>
<evidence type="ECO:0000256" key="1">
    <source>
        <dbReference type="ARBA" id="ARBA00022723"/>
    </source>
</evidence>
<feature type="coiled-coil region" evidence="5">
    <location>
        <begin position="65"/>
        <end position="132"/>
    </location>
</feature>
<keyword evidence="2 4" id="KW-0863">Zinc-finger</keyword>
<feature type="coiled-coil region" evidence="5">
    <location>
        <begin position="270"/>
        <end position="350"/>
    </location>
</feature>
<dbReference type="PROSITE" id="PS01358">
    <property type="entry name" value="ZF_RANBP2_1"/>
    <property type="match status" value="1"/>
</dbReference>
<evidence type="ECO:0000256" key="3">
    <source>
        <dbReference type="ARBA" id="ARBA00022833"/>
    </source>
</evidence>
<feature type="domain" description="RanBP2-type" evidence="7">
    <location>
        <begin position="403"/>
        <end position="432"/>
    </location>
</feature>
<feature type="compositionally biased region" description="Polar residues" evidence="6">
    <location>
        <begin position="10"/>
        <end position="26"/>
    </location>
</feature>
<dbReference type="Pfam" id="PF00641">
    <property type="entry name" value="Zn_ribbon_RanBP"/>
    <property type="match status" value="1"/>
</dbReference>
<dbReference type="Proteomes" id="UP001283361">
    <property type="component" value="Unassembled WGS sequence"/>
</dbReference>
<accession>A0AAE1DHG7</accession>
<protein>
    <recommendedName>
        <fullName evidence="7">RanBP2-type domain-containing protein</fullName>
    </recommendedName>
</protein>